<evidence type="ECO:0000259" key="2">
    <source>
        <dbReference type="Pfam" id="PF05699"/>
    </source>
</evidence>
<dbReference type="Pfam" id="PF05699">
    <property type="entry name" value="Dimer_Tnp_hAT"/>
    <property type="match status" value="1"/>
</dbReference>
<sequence length="739" mass="83321">MSLLKYFAKKRKEPDEETEQAGSSSSGGGECNLEQGESRAESDVQREEREKSKPTNQNQKTGKHRASGWDPTWVDKPRFKTWLYNTDHGMFCRLCRKHKQTSKTGQTKRPFIEVGCFVYRSDHLDRHMGSEHHKRSVQCHAALAQGSSVLAAFEPNVILEHEAVIGGFKCLYHLVKKEQAHHTNYADLLDLAELLGCDYFKKLKIGKNANYRSHHIIDEMLEILASVVEEPILQEIQTSMAIGLELDESTDVSVTRQLDLHIRYADKEGQLFSQFLDIVSVPDGKAVTIVRAVKDVLHKKDIPTAQLYGLGTDGAAVMTGRQNGVAKLLQDDYPWVVHVACAAHRLALACRDATMGVQYMATFRDHLQQLHLYFHNSANRTVVLSAASGLLGLKDLKVTEVKDTRWLSQHLAIQSLQRNLPSVLSALAEEVKVNKCPTAKGLYAFCSTFRFVAALHLQADVLPHLARLSKVFQKEMVNFLAIKEQVPVAMAAKRAIKEAGNQQPPGSFLAEFHSNLHDPAGLGGFDIASHEEERDRRGRVSLEGGDDFWSRFQRQVMDPYLDGLLNNLDRRFENLDILGAFHIFGAAPSDLENCTSNLQILSQKFLPQQPEHVVLQEWESFKHHLVVGAFQDMDQLHILTKLASQHEEWPQLYPSLSKLAAIALTVPVSSVNCERDFSTMNRVKTDLRNRLQGEHLAACMRISINGPSVLEFPYQKAFELFFKKSRRIKCSEPACQMCH</sequence>
<evidence type="ECO:0000313" key="4">
    <source>
        <dbReference type="EMBL" id="KAG9277983.1"/>
    </source>
</evidence>
<dbReference type="Pfam" id="PF14291">
    <property type="entry name" value="DUF4371"/>
    <property type="match status" value="1"/>
</dbReference>
<feature type="compositionally biased region" description="Basic and acidic residues" evidence="1">
    <location>
        <begin position="36"/>
        <end position="53"/>
    </location>
</feature>
<dbReference type="GO" id="GO:0046983">
    <property type="term" value="F:protein dimerization activity"/>
    <property type="evidence" value="ECO:0007669"/>
    <property type="project" value="InterPro"/>
</dbReference>
<dbReference type="InterPro" id="IPR025398">
    <property type="entry name" value="DUF4371"/>
</dbReference>
<organism evidence="4 5">
    <name type="scientific">Astyanax mexicanus</name>
    <name type="common">Blind cave fish</name>
    <name type="synonym">Astyanax fasciatus mexicanus</name>
    <dbReference type="NCBI Taxonomy" id="7994"/>
    <lineage>
        <taxon>Eukaryota</taxon>
        <taxon>Metazoa</taxon>
        <taxon>Chordata</taxon>
        <taxon>Craniata</taxon>
        <taxon>Vertebrata</taxon>
        <taxon>Euteleostomi</taxon>
        <taxon>Actinopterygii</taxon>
        <taxon>Neopterygii</taxon>
        <taxon>Teleostei</taxon>
        <taxon>Ostariophysi</taxon>
        <taxon>Characiformes</taxon>
        <taxon>Characoidei</taxon>
        <taxon>Acestrorhamphidae</taxon>
        <taxon>Acestrorhamphinae</taxon>
        <taxon>Astyanax</taxon>
    </lineage>
</organism>
<feature type="domain" description="HAT C-terminal dimerisation" evidence="2">
    <location>
        <begin position="651"/>
        <end position="700"/>
    </location>
</feature>
<gene>
    <name evidence="4" type="primary">ZNF862</name>
    <name evidence="4" type="ORF">AMEX_G5763</name>
</gene>
<comment type="caution">
    <text evidence="4">The sequence shown here is derived from an EMBL/GenBank/DDBJ whole genome shotgun (WGS) entry which is preliminary data.</text>
</comment>
<dbReference type="PANTHER" id="PTHR46880">
    <property type="entry name" value="RAS-ASSOCIATING DOMAIN-CONTAINING PROTEIN"/>
    <property type="match status" value="1"/>
</dbReference>
<name>A0A8T2M106_ASTMX</name>
<proteinExistence type="predicted"/>
<accession>A0A8T2M106</accession>
<dbReference type="InterPro" id="IPR012337">
    <property type="entry name" value="RNaseH-like_sf"/>
</dbReference>
<feature type="domain" description="DUF4371" evidence="3">
    <location>
        <begin position="205"/>
        <end position="324"/>
    </location>
</feature>
<dbReference type="EMBL" id="JAICCE010000004">
    <property type="protein sequence ID" value="KAG9277983.1"/>
    <property type="molecule type" value="Genomic_DNA"/>
</dbReference>
<dbReference type="AlphaFoldDB" id="A0A8T2M106"/>
<dbReference type="PANTHER" id="PTHR46880:SF5">
    <property type="entry name" value="DUF4371 DOMAIN-CONTAINING PROTEIN"/>
    <property type="match status" value="1"/>
</dbReference>
<dbReference type="InterPro" id="IPR008906">
    <property type="entry name" value="HATC_C_dom"/>
</dbReference>
<feature type="region of interest" description="Disordered" evidence="1">
    <location>
        <begin position="1"/>
        <end position="70"/>
    </location>
</feature>
<dbReference type="Proteomes" id="UP000752171">
    <property type="component" value="Unassembled WGS sequence"/>
</dbReference>
<evidence type="ECO:0000313" key="5">
    <source>
        <dbReference type="Proteomes" id="UP000752171"/>
    </source>
</evidence>
<evidence type="ECO:0000259" key="3">
    <source>
        <dbReference type="Pfam" id="PF14291"/>
    </source>
</evidence>
<evidence type="ECO:0000256" key="1">
    <source>
        <dbReference type="SAM" id="MobiDB-lite"/>
    </source>
</evidence>
<reference evidence="4 5" key="1">
    <citation type="submission" date="2021-07" db="EMBL/GenBank/DDBJ databases">
        <authorList>
            <person name="Imarazene B."/>
            <person name="Zahm M."/>
            <person name="Klopp C."/>
            <person name="Cabau C."/>
            <person name="Beille S."/>
            <person name="Jouanno E."/>
            <person name="Castinel A."/>
            <person name="Lluch J."/>
            <person name="Gil L."/>
            <person name="Kuchtly C."/>
            <person name="Lopez Roques C."/>
            <person name="Donnadieu C."/>
            <person name="Parrinello H."/>
            <person name="Journot L."/>
            <person name="Du K."/>
            <person name="Schartl M."/>
            <person name="Retaux S."/>
            <person name="Guiguen Y."/>
        </authorList>
    </citation>
    <scope>NUCLEOTIDE SEQUENCE [LARGE SCALE GENOMIC DNA]</scope>
    <source>
        <strain evidence="4">Pach_M1</strain>
        <tissue evidence="4">Testis</tissue>
    </source>
</reference>
<dbReference type="SUPFAM" id="SSF53098">
    <property type="entry name" value="Ribonuclease H-like"/>
    <property type="match status" value="1"/>
</dbReference>
<protein>
    <submittedName>
        <fullName evidence="4">Zinc finger protein 862-like isoform X1</fullName>
    </submittedName>
</protein>